<keyword evidence="2" id="KW-1185">Reference proteome</keyword>
<comment type="caution">
    <text evidence="1">The sequence shown here is derived from an EMBL/GenBank/DDBJ whole genome shotgun (WGS) entry which is preliminary data.</text>
</comment>
<organism evidence="1 2">
    <name type="scientific">Cymbomonas tetramitiformis</name>
    <dbReference type="NCBI Taxonomy" id="36881"/>
    <lineage>
        <taxon>Eukaryota</taxon>
        <taxon>Viridiplantae</taxon>
        <taxon>Chlorophyta</taxon>
        <taxon>Pyramimonadophyceae</taxon>
        <taxon>Pyramimonadales</taxon>
        <taxon>Pyramimonadaceae</taxon>
        <taxon>Cymbomonas</taxon>
    </lineage>
</organism>
<gene>
    <name evidence="1" type="ORF">CYMTET_25401</name>
</gene>
<dbReference type="Proteomes" id="UP001190700">
    <property type="component" value="Unassembled WGS sequence"/>
</dbReference>
<protein>
    <submittedName>
        <fullName evidence="1">Uncharacterized protein</fullName>
    </submittedName>
</protein>
<dbReference type="AlphaFoldDB" id="A0AAE0KZ05"/>
<sequence length="307" mass="35071">MNKLTWAKTFCKMAKNLLKESKSYCPPIIWNLPFFGNNKHGTSVDGDISIKKIDLRFIRPDDAQTIKDFIEGVGMLSVSAFNPKNFSEWTCTISQSNNSVTQTVKFNYKTTDEGNISFFTKLKEIDHFPNRASDVYVLDKNSPTLLDETTKDLAYNEFPMGVFEYKKWNEPSSNSSNVEATAECDSGASCDGYYEAVPIVRMQFEVKDGYLEKLSLRDEGLDQFTVAELKFGNEENKKIPIYTDEATEGVLGYLPYSIEVTESKEAEPHLTFPSKKRQIFKSGVSTENTLKFQYWFYDDAVYLPTHE</sequence>
<accession>A0AAE0KZ05</accession>
<reference evidence="1 2" key="1">
    <citation type="journal article" date="2015" name="Genome Biol. Evol.">
        <title>Comparative Genomics of a Bacterivorous Green Alga Reveals Evolutionary Causalities and Consequences of Phago-Mixotrophic Mode of Nutrition.</title>
        <authorList>
            <person name="Burns J.A."/>
            <person name="Paasch A."/>
            <person name="Narechania A."/>
            <person name="Kim E."/>
        </authorList>
    </citation>
    <scope>NUCLEOTIDE SEQUENCE [LARGE SCALE GENOMIC DNA]</scope>
    <source>
        <strain evidence="1 2">PLY_AMNH</strain>
    </source>
</reference>
<name>A0AAE0KZ05_9CHLO</name>
<dbReference type="EMBL" id="LGRX02013565">
    <property type="protein sequence ID" value="KAK3265951.1"/>
    <property type="molecule type" value="Genomic_DNA"/>
</dbReference>
<proteinExistence type="predicted"/>
<evidence type="ECO:0000313" key="2">
    <source>
        <dbReference type="Proteomes" id="UP001190700"/>
    </source>
</evidence>
<evidence type="ECO:0000313" key="1">
    <source>
        <dbReference type="EMBL" id="KAK3265951.1"/>
    </source>
</evidence>